<evidence type="ECO:0000313" key="1">
    <source>
        <dbReference type="Proteomes" id="UP000887566"/>
    </source>
</evidence>
<dbReference type="AlphaFoldDB" id="A0A914WXA9"/>
<reference evidence="2" key="1">
    <citation type="submission" date="2022-11" db="UniProtKB">
        <authorList>
            <consortium name="WormBaseParasite"/>
        </authorList>
    </citation>
    <scope>IDENTIFICATION</scope>
</reference>
<dbReference type="Proteomes" id="UP000887566">
    <property type="component" value="Unplaced"/>
</dbReference>
<evidence type="ECO:0000313" key="2">
    <source>
        <dbReference type="WBParaSite" id="PSAMB.scaffold519size48217.g6523.t1"/>
    </source>
</evidence>
<accession>A0A914WXA9</accession>
<organism evidence="1 2">
    <name type="scientific">Plectus sambesii</name>
    <dbReference type="NCBI Taxonomy" id="2011161"/>
    <lineage>
        <taxon>Eukaryota</taxon>
        <taxon>Metazoa</taxon>
        <taxon>Ecdysozoa</taxon>
        <taxon>Nematoda</taxon>
        <taxon>Chromadorea</taxon>
        <taxon>Plectida</taxon>
        <taxon>Plectina</taxon>
        <taxon>Plectoidea</taxon>
        <taxon>Plectidae</taxon>
        <taxon>Plectus</taxon>
    </lineage>
</organism>
<name>A0A914WXA9_9BILA</name>
<sequence>MASLRINRLMRCSCCARPGKKSALIGRVKFELLSARGESDATRKLLALGRLLTHASIVQAVSSADLAAVRQQSPFAQRRRPRAACPLICSSAPADPAQLSPTPVMKCE</sequence>
<dbReference type="WBParaSite" id="PSAMB.scaffold519size48217.g6523.t1">
    <property type="protein sequence ID" value="PSAMB.scaffold519size48217.g6523.t1"/>
    <property type="gene ID" value="PSAMB.scaffold519size48217.g6523"/>
</dbReference>
<keyword evidence="1" id="KW-1185">Reference proteome</keyword>
<proteinExistence type="predicted"/>
<protein>
    <submittedName>
        <fullName evidence="2">Uncharacterized protein</fullName>
    </submittedName>
</protein>